<dbReference type="AlphaFoldDB" id="A0A9P5P4C3"/>
<feature type="chain" id="PRO_5040346016" evidence="3">
    <location>
        <begin position="24"/>
        <end position="550"/>
    </location>
</feature>
<evidence type="ECO:0000256" key="2">
    <source>
        <dbReference type="SAM" id="Phobius"/>
    </source>
</evidence>
<protein>
    <submittedName>
        <fullName evidence="4">Uncharacterized protein</fullName>
    </submittedName>
</protein>
<dbReference type="Proteomes" id="UP000772434">
    <property type="component" value="Unassembled WGS sequence"/>
</dbReference>
<name>A0A9P5P4C3_9AGAR</name>
<feature type="region of interest" description="Disordered" evidence="1">
    <location>
        <begin position="292"/>
        <end position="354"/>
    </location>
</feature>
<keyword evidence="3" id="KW-0732">Signal</keyword>
<feature type="region of interest" description="Disordered" evidence="1">
    <location>
        <begin position="360"/>
        <end position="379"/>
    </location>
</feature>
<gene>
    <name evidence="4" type="ORF">BDP27DRAFT_1436939</name>
</gene>
<sequence>MTPTSPPTPSSASLLVLPTLVFGQPPSEIDTCSSALVIPWFWDPNGALPPKGITLSITNINVTQDGPLADITPIIPPQIIPSVTSGAVIETGTVSAAPGSSTPVQGIIEFLASAVDPSTQDSITWSQANLPQAWYVFLATATDAGDTLKGVGGIWTSWSETSDLFFVRNGSDTSCIGVPTSSGETSSGTAPAGTATGFSPNSIGSISVSKHVNRGAIAGGVIGVFAALAAVLSVYLCHRRGRHNSAARDVDGSPELSICKWDALGSVDPTNGGQSAEQSRSNDVDPVTVFNTVANSSPQKPSGFDLARSKDSPPSAFITKFKPSKRRGRRGRVNPTGTADSAAGMSSSLSSSSSVGHINLYANPSRMNTGETTGDFGSQGVPLPDLSLTSAPAQEEYPWHPPYPQSLPNSAGPLHSAAPVIGVIPIAYEPLPPFVCSPFVMPQPPDSTSRHSSRSYARTSATNTSSSARYFATFGAPDSVNFADFQANRTRAQLQNNSPTSSYPTHHSVDSPRAYFLYYSRASSPDAVVYRDALDDMSLGPDQSEPASES</sequence>
<accession>A0A9P5P4C3</accession>
<evidence type="ECO:0000313" key="4">
    <source>
        <dbReference type="EMBL" id="KAF9028225.1"/>
    </source>
</evidence>
<feature type="transmembrane region" description="Helical" evidence="2">
    <location>
        <begin position="216"/>
        <end position="238"/>
    </location>
</feature>
<feature type="compositionally biased region" description="Polar residues" evidence="1">
    <location>
        <begin position="365"/>
        <end position="376"/>
    </location>
</feature>
<evidence type="ECO:0000256" key="3">
    <source>
        <dbReference type="SAM" id="SignalP"/>
    </source>
</evidence>
<comment type="caution">
    <text evidence="4">The sequence shown here is derived from an EMBL/GenBank/DDBJ whole genome shotgun (WGS) entry which is preliminary data.</text>
</comment>
<proteinExistence type="predicted"/>
<keyword evidence="2" id="KW-1133">Transmembrane helix</keyword>
<keyword evidence="2" id="KW-0472">Membrane</keyword>
<organism evidence="4 5">
    <name type="scientific">Rhodocollybia butyracea</name>
    <dbReference type="NCBI Taxonomy" id="206335"/>
    <lineage>
        <taxon>Eukaryota</taxon>
        <taxon>Fungi</taxon>
        <taxon>Dikarya</taxon>
        <taxon>Basidiomycota</taxon>
        <taxon>Agaricomycotina</taxon>
        <taxon>Agaricomycetes</taxon>
        <taxon>Agaricomycetidae</taxon>
        <taxon>Agaricales</taxon>
        <taxon>Marasmiineae</taxon>
        <taxon>Omphalotaceae</taxon>
        <taxon>Rhodocollybia</taxon>
    </lineage>
</organism>
<evidence type="ECO:0000313" key="5">
    <source>
        <dbReference type="Proteomes" id="UP000772434"/>
    </source>
</evidence>
<keyword evidence="5" id="KW-1185">Reference proteome</keyword>
<evidence type="ECO:0000256" key="1">
    <source>
        <dbReference type="SAM" id="MobiDB-lite"/>
    </source>
</evidence>
<dbReference type="OrthoDB" id="3266934at2759"/>
<dbReference type="EMBL" id="JADNRY010000741">
    <property type="protein sequence ID" value="KAF9028225.1"/>
    <property type="molecule type" value="Genomic_DNA"/>
</dbReference>
<reference evidence="4" key="1">
    <citation type="submission" date="2020-11" db="EMBL/GenBank/DDBJ databases">
        <authorList>
            <consortium name="DOE Joint Genome Institute"/>
            <person name="Ahrendt S."/>
            <person name="Riley R."/>
            <person name="Andreopoulos W."/>
            <person name="Labutti K."/>
            <person name="Pangilinan J."/>
            <person name="Ruiz-Duenas F.J."/>
            <person name="Barrasa J.M."/>
            <person name="Sanchez-Garcia M."/>
            <person name="Camarero S."/>
            <person name="Miyauchi S."/>
            <person name="Serrano A."/>
            <person name="Linde D."/>
            <person name="Babiker R."/>
            <person name="Drula E."/>
            <person name="Ayuso-Fernandez I."/>
            <person name="Pacheco R."/>
            <person name="Padilla G."/>
            <person name="Ferreira P."/>
            <person name="Barriuso J."/>
            <person name="Kellner H."/>
            <person name="Castanera R."/>
            <person name="Alfaro M."/>
            <person name="Ramirez L."/>
            <person name="Pisabarro A.G."/>
            <person name="Kuo A."/>
            <person name="Tritt A."/>
            <person name="Lipzen A."/>
            <person name="He G."/>
            <person name="Yan M."/>
            <person name="Ng V."/>
            <person name="Cullen D."/>
            <person name="Martin F."/>
            <person name="Rosso M.-N."/>
            <person name="Henrissat B."/>
            <person name="Hibbett D."/>
            <person name="Martinez A.T."/>
            <person name="Grigoriev I.V."/>
        </authorList>
    </citation>
    <scope>NUCLEOTIDE SEQUENCE</scope>
    <source>
        <strain evidence="4">AH 40177</strain>
    </source>
</reference>
<feature type="signal peptide" evidence="3">
    <location>
        <begin position="1"/>
        <end position="23"/>
    </location>
</feature>
<feature type="compositionally biased region" description="Basic residues" evidence="1">
    <location>
        <begin position="322"/>
        <end position="332"/>
    </location>
</feature>
<keyword evidence="2" id="KW-0812">Transmembrane</keyword>